<name>A0A5M3Q0V2_9GAMM</name>
<dbReference type="AlphaFoldDB" id="A0A5M3Q0V2"/>
<organism evidence="1 2">
    <name type="scientific">Marinobacter salsuginis</name>
    <dbReference type="NCBI Taxonomy" id="418719"/>
    <lineage>
        <taxon>Bacteria</taxon>
        <taxon>Pseudomonadati</taxon>
        <taxon>Pseudomonadota</taxon>
        <taxon>Gammaproteobacteria</taxon>
        <taxon>Pseudomonadales</taxon>
        <taxon>Marinobacteraceae</taxon>
        <taxon>Marinobacter</taxon>
    </lineage>
</organism>
<accession>A0A5M3Q0V2</accession>
<comment type="caution">
    <text evidence="1">The sequence shown here is derived from an EMBL/GenBank/DDBJ whole genome shotgun (WGS) entry which is preliminary data.</text>
</comment>
<dbReference type="Proteomes" id="UP000387223">
    <property type="component" value="Unassembled WGS sequence"/>
</dbReference>
<dbReference type="EMBL" id="BGZI01000015">
    <property type="protein sequence ID" value="GBO88671.1"/>
    <property type="molecule type" value="Genomic_DNA"/>
</dbReference>
<sequence length="369" mass="40597">MSKRLDLTTALGVSRNLLHGVDPESDSIEAQFGEAYQVYHDLWSVIAEKTAVQNSQRHDLAIVLAGYASDVVCGSISLDQAKNVLARTAEEADNTFEDVRPANQEKSLEQLIHSAESEILKAALKIRKAVDQMPLGQDAEIAVSYVLTLVSDRAKSYSTERSHNLTVADGFEIFVRTMPVVTDIALDAWSRLGSTYYNPTNIVFDRSYVRGALSEFRAYVEAYDMGLGSAVAELVNQTADFIAEVAESEVSRFEHLSKSDINGVKLGIADQLIGIAQRAWRLCINNLISDVDEMLAEPEKAKKWLSEIEKPIDVDALLAAIRNLHAELPAFTNDADIDLDSLDELVSQEFALTAQAADAMISEVVPWSM</sequence>
<protein>
    <submittedName>
        <fullName evidence="1">Uncharacterized protein</fullName>
    </submittedName>
</protein>
<evidence type="ECO:0000313" key="2">
    <source>
        <dbReference type="Proteomes" id="UP000387223"/>
    </source>
</evidence>
<proteinExistence type="predicted"/>
<dbReference type="RefSeq" id="WP_136630204.1">
    <property type="nucleotide sequence ID" value="NZ_BGZI01000015.1"/>
</dbReference>
<reference evidence="1 2" key="1">
    <citation type="journal article" date="2019" name="J. Gen. Appl. Microbiol.">
        <title>Aerobic degradation of cis-dichloroethene by the marine bacterium Marinobacter salsuginis strain 5N-3.</title>
        <authorList>
            <person name="Inoue Y."/>
            <person name="Fukunaga Y."/>
            <person name="Katsumata H."/>
            <person name="Ohji S."/>
            <person name="Hosoyama A."/>
            <person name="Mori K."/>
            <person name="Ando K."/>
        </authorList>
    </citation>
    <scope>NUCLEOTIDE SEQUENCE [LARGE SCALE GENOMIC DNA]</scope>
    <source>
        <strain evidence="1 2">NBRC 109114</strain>
    </source>
</reference>
<evidence type="ECO:0000313" key="1">
    <source>
        <dbReference type="EMBL" id="GBO88671.1"/>
    </source>
</evidence>
<gene>
    <name evidence="1" type="ORF">MSSD14B_23390</name>
</gene>